<keyword evidence="2" id="KW-1185">Reference proteome</keyword>
<organism evidence="1 2">
    <name type="scientific">Amycolatopsis albidoflavus</name>
    <dbReference type="NCBI Taxonomy" id="102226"/>
    <lineage>
        <taxon>Bacteria</taxon>
        <taxon>Bacillati</taxon>
        <taxon>Actinomycetota</taxon>
        <taxon>Actinomycetes</taxon>
        <taxon>Pseudonocardiales</taxon>
        <taxon>Pseudonocardiaceae</taxon>
        <taxon>Amycolatopsis</taxon>
    </lineage>
</organism>
<comment type="caution">
    <text evidence="1">The sequence shown here is derived from an EMBL/GenBank/DDBJ whole genome shotgun (WGS) entry which is preliminary data.</text>
</comment>
<dbReference type="PANTHER" id="PTHR37950">
    <property type="entry name" value="4-HYDROXYPHENYLACETATE CATABOLISM PROTEIN"/>
    <property type="match status" value="1"/>
</dbReference>
<protein>
    <submittedName>
        <fullName evidence="1">5-carboxymethyl-2-hydroxymuconate Delta-isomerase</fullName>
    </submittedName>
</protein>
<dbReference type="InterPro" id="IPR014347">
    <property type="entry name" value="Tautomerase/MIF_sf"/>
</dbReference>
<reference evidence="2" key="1">
    <citation type="journal article" date="2019" name="Int. J. Syst. Evol. Microbiol.">
        <title>The Global Catalogue of Microorganisms (GCM) 10K type strain sequencing project: providing services to taxonomists for standard genome sequencing and annotation.</title>
        <authorList>
            <consortium name="The Broad Institute Genomics Platform"/>
            <consortium name="The Broad Institute Genome Sequencing Center for Infectious Disease"/>
            <person name="Wu L."/>
            <person name="Ma J."/>
        </authorList>
    </citation>
    <scope>NUCLEOTIDE SEQUENCE [LARGE SCALE GENOMIC DNA]</scope>
    <source>
        <strain evidence="2">CGMCC 4.7638</strain>
    </source>
</reference>
<name>A0ABW5HSH1_9PSEU</name>
<dbReference type="Gene3D" id="3.30.429.10">
    <property type="entry name" value="Macrophage Migration Inhibitory Factor"/>
    <property type="match status" value="1"/>
</dbReference>
<dbReference type="EMBL" id="JBHUKQ010000004">
    <property type="protein sequence ID" value="MFD2479687.1"/>
    <property type="molecule type" value="Genomic_DNA"/>
</dbReference>
<dbReference type="RefSeq" id="WP_350539862.1">
    <property type="nucleotide sequence ID" value="NZ_BAAAHV010000013.1"/>
</dbReference>
<evidence type="ECO:0000313" key="2">
    <source>
        <dbReference type="Proteomes" id="UP001597542"/>
    </source>
</evidence>
<dbReference type="InterPro" id="IPR004220">
    <property type="entry name" value="5-COMe_2-OHmuconate_Isoase"/>
</dbReference>
<dbReference type="PANTHER" id="PTHR37950:SF1">
    <property type="entry name" value="4-HYDROXYPHENYLACETATE CATABOLISM PROTEIN"/>
    <property type="match status" value="1"/>
</dbReference>
<sequence>MPQITVQYPFALAAGFDTRRFALTLHTTAADLIDSPLAGFKTRFLVLYDTVVGDGSPGHHMVHALVEIRPGRTDKCKEQLGEMVLRLLETHLVLPGGSSVQVTTEIRELHNYRQIILPRT</sequence>
<evidence type="ECO:0000313" key="1">
    <source>
        <dbReference type="EMBL" id="MFD2479687.1"/>
    </source>
</evidence>
<dbReference type="SUPFAM" id="SSF55331">
    <property type="entry name" value="Tautomerase/MIF"/>
    <property type="match status" value="1"/>
</dbReference>
<gene>
    <name evidence="1" type="ORF">ACFSUT_05345</name>
</gene>
<proteinExistence type="predicted"/>
<accession>A0ABW5HSH1</accession>
<dbReference type="Pfam" id="PF02962">
    <property type="entry name" value="CHMI"/>
    <property type="match status" value="1"/>
</dbReference>
<dbReference type="Proteomes" id="UP001597542">
    <property type="component" value="Unassembled WGS sequence"/>
</dbReference>